<dbReference type="PANTHER" id="PTHR35901">
    <property type="entry name" value="RIBONUCLEASE VAPC3"/>
    <property type="match status" value="1"/>
</dbReference>
<feature type="binding site" evidence="6">
    <location>
        <position position="5"/>
    </location>
    <ligand>
        <name>Mg(2+)</name>
        <dbReference type="ChEBI" id="CHEBI:18420"/>
    </ligand>
</feature>
<dbReference type="CDD" id="cd09873">
    <property type="entry name" value="PIN_Pae0151-like"/>
    <property type="match status" value="1"/>
</dbReference>
<reference evidence="8" key="1">
    <citation type="submission" date="2022-11" db="EMBL/GenBank/DDBJ databases">
        <title>Biodiversity and phylogenetic relationships of bacteria.</title>
        <authorList>
            <person name="Machado R.A.R."/>
            <person name="Bhat A."/>
            <person name="Loulou A."/>
            <person name="Kallel S."/>
        </authorList>
    </citation>
    <scope>NUCLEOTIDE SEQUENCE</scope>
    <source>
        <strain evidence="8">K-TC2</strain>
    </source>
</reference>
<protein>
    <recommendedName>
        <fullName evidence="6">Ribonuclease VapC</fullName>
        <shortName evidence="6">RNase VapC</shortName>
        <ecNumber evidence="6">3.1.-.-</ecNumber>
    </recommendedName>
    <alternativeName>
        <fullName evidence="6">Toxin VapC</fullName>
    </alternativeName>
</protein>
<dbReference type="InterPro" id="IPR044153">
    <property type="entry name" value="PIN_Pae0151-like"/>
</dbReference>
<comment type="function">
    <text evidence="6">Toxic component of a toxin-antitoxin (TA) system. An RNase.</text>
</comment>
<evidence type="ECO:0000259" key="7">
    <source>
        <dbReference type="Pfam" id="PF01850"/>
    </source>
</evidence>
<comment type="similarity">
    <text evidence="6">Belongs to the PINc/VapC protein family.</text>
</comment>
<dbReference type="SUPFAM" id="SSF88723">
    <property type="entry name" value="PIN domain-like"/>
    <property type="match status" value="1"/>
</dbReference>
<keyword evidence="9" id="KW-1185">Reference proteome</keyword>
<keyword evidence="5 6" id="KW-0460">Magnesium</keyword>
<dbReference type="Gene3D" id="3.40.50.1010">
    <property type="entry name" value="5'-nuclease"/>
    <property type="match status" value="1"/>
</dbReference>
<keyword evidence="4 6" id="KW-0378">Hydrolase</keyword>
<dbReference type="InterPro" id="IPR002716">
    <property type="entry name" value="PIN_dom"/>
</dbReference>
<name>A0A9X3E048_9HYPH</name>
<dbReference type="RefSeq" id="WP_266338133.1">
    <property type="nucleotide sequence ID" value="NZ_JAPKNK010000002.1"/>
</dbReference>
<evidence type="ECO:0000313" key="8">
    <source>
        <dbReference type="EMBL" id="MCX5569184.1"/>
    </source>
</evidence>
<comment type="caution">
    <text evidence="8">The sequence shown here is derived from an EMBL/GenBank/DDBJ whole genome shotgun (WGS) entry which is preliminary data.</text>
</comment>
<dbReference type="PANTHER" id="PTHR35901:SF1">
    <property type="entry name" value="EXONUCLEASE VAPC9"/>
    <property type="match status" value="1"/>
</dbReference>
<keyword evidence="3 6" id="KW-0479">Metal-binding</keyword>
<gene>
    <name evidence="6" type="primary">vapC</name>
    <name evidence="8" type="ORF">OSH07_08255</name>
</gene>
<dbReference type="GO" id="GO:0090729">
    <property type="term" value="F:toxin activity"/>
    <property type="evidence" value="ECO:0007669"/>
    <property type="project" value="UniProtKB-KW"/>
</dbReference>
<evidence type="ECO:0000256" key="2">
    <source>
        <dbReference type="ARBA" id="ARBA00022722"/>
    </source>
</evidence>
<keyword evidence="6" id="KW-0800">Toxin</keyword>
<keyword evidence="1 6" id="KW-1277">Toxin-antitoxin system</keyword>
<accession>A0A9X3E048</accession>
<evidence type="ECO:0000256" key="5">
    <source>
        <dbReference type="ARBA" id="ARBA00022842"/>
    </source>
</evidence>
<organism evidence="8 9">
    <name type="scientific">Kaistia nematophila</name>
    <dbReference type="NCBI Taxonomy" id="2994654"/>
    <lineage>
        <taxon>Bacteria</taxon>
        <taxon>Pseudomonadati</taxon>
        <taxon>Pseudomonadota</taxon>
        <taxon>Alphaproteobacteria</taxon>
        <taxon>Hyphomicrobiales</taxon>
        <taxon>Kaistiaceae</taxon>
        <taxon>Kaistia</taxon>
    </lineage>
</organism>
<evidence type="ECO:0000313" key="9">
    <source>
        <dbReference type="Proteomes" id="UP001144805"/>
    </source>
</evidence>
<sequence length="132" mass="14021">MAVVDASILVRALVRTEGSAAAVEWIEGHPLSAPDIILVETANALWRYVQAGRMDCDMARLLLKEAPLVIDRIVPSVELLDSAIAIACDAQHPVYDCLYLALAGAEQAVLGTADRKLASIAQSRGVATELIA</sequence>
<dbReference type="InterPro" id="IPR029060">
    <property type="entry name" value="PIN-like_dom_sf"/>
</dbReference>
<dbReference type="EC" id="3.1.-.-" evidence="6"/>
<dbReference type="AlphaFoldDB" id="A0A9X3E048"/>
<proteinExistence type="inferred from homology"/>
<evidence type="ECO:0000256" key="4">
    <source>
        <dbReference type="ARBA" id="ARBA00022801"/>
    </source>
</evidence>
<comment type="cofactor">
    <cofactor evidence="6">
        <name>Mg(2+)</name>
        <dbReference type="ChEBI" id="CHEBI:18420"/>
    </cofactor>
</comment>
<feature type="domain" description="PIN" evidence="7">
    <location>
        <begin position="3"/>
        <end position="121"/>
    </location>
</feature>
<feature type="binding site" evidence="6">
    <location>
        <position position="96"/>
    </location>
    <ligand>
        <name>Mg(2+)</name>
        <dbReference type="ChEBI" id="CHEBI:18420"/>
    </ligand>
</feature>
<dbReference type="GO" id="GO:0016787">
    <property type="term" value="F:hydrolase activity"/>
    <property type="evidence" value="ECO:0007669"/>
    <property type="project" value="UniProtKB-KW"/>
</dbReference>
<keyword evidence="2 6" id="KW-0540">Nuclease</keyword>
<dbReference type="InterPro" id="IPR022907">
    <property type="entry name" value="VapC_family"/>
</dbReference>
<dbReference type="GO" id="GO:0004540">
    <property type="term" value="F:RNA nuclease activity"/>
    <property type="evidence" value="ECO:0007669"/>
    <property type="project" value="InterPro"/>
</dbReference>
<dbReference type="HAMAP" id="MF_00265">
    <property type="entry name" value="VapC_Nob1"/>
    <property type="match status" value="1"/>
</dbReference>
<dbReference type="GO" id="GO:0000287">
    <property type="term" value="F:magnesium ion binding"/>
    <property type="evidence" value="ECO:0007669"/>
    <property type="project" value="UniProtKB-UniRule"/>
</dbReference>
<evidence type="ECO:0000256" key="3">
    <source>
        <dbReference type="ARBA" id="ARBA00022723"/>
    </source>
</evidence>
<evidence type="ECO:0000256" key="6">
    <source>
        <dbReference type="HAMAP-Rule" id="MF_00265"/>
    </source>
</evidence>
<evidence type="ECO:0000256" key="1">
    <source>
        <dbReference type="ARBA" id="ARBA00022649"/>
    </source>
</evidence>
<dbReference type="Proteomes" id="UP001144805">
    <property type="component" value="Unassembled WGS sequence"/>
</dbReference>
<dbReference type="EMBL" id="JAPKNK010000002">
    <property type="protein sequence ID" value="MCX5569184.1"/>
    <property type="molecule type" value="Genomic_DNA"/>
</dbReference>
<dbReference type="Pfam" id="PF01850">
    <property type="entry name" value="PIN"/>
    <property type="match status" value="1"/>
</dbReference>
<dbReference type="InterPro" id="IPR051619">
    <property type="entry name" value="TypeII_TA_RNase_PINc/VapC"/>
</dbReference>